<sequence>MNTSGITIVVFLLCLVVIFCLPEWLYSQFPFYNYKDIGPIGDAIGGVAGPIVALVAAGLTFMAFKVQYDANQQQKIDLARERFENKFFEMLKLHKENLNEAYVEDYGSSKIVGRKIFETAYIELKACYKICEDVLSSIQLNDKRRYLTRMSYKLIYYGISNDLITYIDKNIKHDNEYLNKCRLAIEKYQFKHISTRGANIYYNIPGSSISVEISLKYKPFSGHYNAFSHYYRHLYMMSKYVTSQSDSVINEKEKSEYLRIIRSQLSTFEQLMLYFNYLSDLGENWENERNHFFSKYCLIKNIPISLAKFAVDPLEEFKELIEKCKINGKRMLNDSKY</sequence>
<dbReference type="Proteomes" id="UP001517247">
    <property type="component" value="Unassembled WGS sequence"/>
</dbReference>
<dbReference type="RefSeq" id="WP_170311351.1">
    <property type="nucleotide sequence ID" value="NZ_SSHJ02000007.1"/>
</dbReference>
<accession>A0ABW9JA09</accession>
<keyword evidence="1" id="KW-0812">Transmembrane</keyword>
<dbReference type="Pfam" id="PF16872">
    <property type="entry name" value="putAbiC"/>
    <property type="match status" value="1"/>
</dbReference>
<organism evidence="2 3">
    <name type="scientific">Pedobacter ureilyticus</name>
    <dbReference type="NCBI Taxonomy" id="1393051"/>
    <lineage>
        <taxon>Bacteria</taxon>
        <taxon>Pseudomonadati</taxon>
        <taxon>Bacteroidota</taxon>
        <taxon>Sphingobacteriia</taxon>
        <taxon>Sphingobacteriales</taxon>
        <taxon>Sphingobacteriaceae</taxon>
        <taxon>Pedobacter</taxon>
    </lineage>
</organism>
<keyword evidence="3" id="KW-1185">Reference proteome</keyword>
<evidence type="ECO:0000256" key="1">
    <source>
        <dbReference type="SAM" id="Phobius"/>
    </source>
</evidence>
<comment type="caution">
    <text evidence="2">The sequence shown here is derived from an EMBL/GenBank/DDBJ whole genome shotgun (WGS) entry which is preliminary data.</text>
</comment>
<keyword evidence="1" id="KW-0472">Membrane</keyword>
<gene>
    <name evidence="2" type="ORF">E6A44_013655</name>
</gene>
<name>A0ABW9JA09_9SPHI</name>
<feature type="transmembrane region" description="Helical" evidence="1">
    <location>
        <begin position="44"/>
        <end position="64"/>
    </location>
</feature>
<proteinExistence type="predicted"/>
<keyword evidence="1" id="KW-1133">Transmembrane helix</keyword>
<dbReference type="InterPro" id="IPR031709">
    <property type="entry name" value="PutAbiC"/>
</dbReference>
<evidence type="ECO:0000313" key="2">
    <source>
        <dbReference type="EMBL" id="MFN0256628.1"/>
    </source>
</evidence>
<dbReference type="EMBL" id="SSHJ02000007">
    <property type="protein sequence ID" value="MFN0256628.1"/>
    <property type="molecule type" value="Genomic_DNA"/>
</dbReference>
<evidence type="ECO:0000313" key="3">
    <source>
        <dbReference type="Proteomes" id="UP001517247"/>
    </source>
</evidence>
<reference evidence="2 3" key="1">
    <citation type="submission" date="2024-12" db="EMBL/GenBank/DDBJ databases">
        <authorList>
            <person name="Hu S."/>
        </authorList>
    </citation>
    <scope>NUCLEOTIDE SEQUENCE [LARGE SCALE GENOMIC DNA]</scope>
    <source>
        <strain evidence="2 3">THG-T11</strain>
    </source>
</reference>
<protein>
    <submittedName>
        <fullName evidence="2">Phage abortive infection protein</fullName>
    </submittedName>
</protein>